<keyword evidence="12" id="KW-1185">Reference proteome</keyword>
<comment type="subcellular location">
    <subcellularLocation>
        <location evidence="2">Cytoplasm</location>
    </subcellularLocation>
</comment>
<evidence type="ECO:0000256" key="1">
    <source>
        <dbReference type="ARBA" id="ARBA00000721"/>
    </source>
</evidence>
<keyword evidence="7" id="KW-0378">Hydrolase</keyword>
<dbReference type="Gene3D" id="3.40.50.1820">
    <property type="entry name" value="alpha/beta hydrolase"/>
    <property type="match status" value="1"/>
</dbReference>
<comment type="similarity">
    <text evidence="3">Belongs to the peptidase S9C family.</text>
</comment>
<dbReference type="SUPFAM" id="SSF82171">
    <property type="entry name" value="DPP6 N-terminal domain-like"/>
    <property type="match status" value="1"/>
</dbReference>
<proteinExistence type="inferred from homology"/>
<dbReference type="GO" id="GO:0008242">
    <property type="term" value="F:omega peptidase activity"/>
    <property type="evidence" value="ECO:0007669"/>
    <property type="project" value="UniProtKB-EC"/>
</dbReference>
<feature type="domain" description="Peptidase S9 prolyl oligopeptidase catalytic" evidence="9">
    <location>
        <begin position="559"/>
        <end position="774"/>
    </location>
</feature>
<dbReference type="InParanoid" id="A0A078AQJ4"/>
<dbReference type="EC" id="3.4.19.1" evidence="5"/>
<dbReference type="Pfam" id="PF00326">
    <property type="entry name" value="Peptidase_S9"/>
    <property type="match status" value="1"/>
</dbReference>
<protein>
    <recommendedName>
        <fullName evidence="5">acylaminoacyl-peptidase</fullName>
        <ecNumber evidence="5">3.4.19.1</ecNumber>
    </recommendedName>
</protein>
<accession>A0A078AQJ4</accession>
<feature type="domain" description="Acylamino-acid-releasing enzyme N-terminal" evidence="10">
    <location>
        <begin position="50"/>
        <end position="422"/>
    </location>
</feature>
<dbReference type="SUPFAM" id="SSF53474">
    <property type="entry name" value="alpha/beta-Hydrolases"/>
    <property type="match status" value="1"/>
</dbReference>
<dbReference type="Pfam" id="PF19283">
    <property type="entry name" value="APEH_N"/>
    <property type="match status" value="1"/>
</dbReference>
<dbReference type="InterPro" id="IPR045550">
    <property type="entry name" value="AARE_N"/>
</dbReference>
<evidence type="ECO:0000256" key="5">
    <source>
        <dbReference type="ARBA" id="ARBA00012917"/>
    </source>
</evidence>
<dbReference type="InterPro" id="IPR029058">
    <property type="entry name" value="AB_hydrolase_fold"/>
</dbReference>
<dbReference type="InterPro" id="IPR001375">
    <property type="entry name" value="Peptidase_S9_cat"/>
</dbReference>
<dbReference type="GO" id="GO:0005737">
    <property type="term" value="C:cytoplasm"/>
    <property type="evidence" value="ECO:0007669"/>
    <property type="project" value="UniProtKB-SubCell"/>
</dbReference>
<evidence type="ECO:0000256" key="3">
    <source>
        <dbReference type="ARBA" id="ARBA00010040"/>
    </source>
</evidence>
<evidence type="ECO:0000313" key="11">
    <source>
        <dbReference type="EMBL" id="CDW84705.1"/>
    </source>
</evidence>
<organism evidence="11 12">
    <name type="scientific">Stylonychia lemnae</name>
    <name type="common">Ciliate</name>
    <dbReference type="NCBI Taxonomy" id="5949"/>
    <lineage>
        <taxon>Eukaryota</taxon>
        <taxon>Sar</taxon>
        <taxon>Alveolata</taxon>
        <taxon>Ciliophora</taxon>
        <taxon>Intramacronucleata</taxon>
        <taxon>Spirotrichea</taxon>
        <taxon>Stichotrichia</taxon>
        <taxon>Sporadotrichida</taxon>
        <taxon>Oxytrichidae</taxon>
        <taxon>Stylonychinae</taxon>
        <taxon>Stylonychia</taxon>
    </lineage>
</organism>
<dbReference type="EMBL" id="CCKQ01013078">
    <property type="protein sequence ID" value="CDW84705.1"/>
    <property type="molecule type" value="Genomic_DNA"/>
</dbReference>
<comment type="catalytic activity">
    <reaction evidence="1">
        <text>Cleavage of an N-acetyl or N-formyl amino acid from the N-terminus of a polypeptide.</text>
        <dbReference type="EC" id="3.4.19.1"/>
    </reaction>
</comment>
<evidence type="ECO:0000256" key="4">
    <source>
        <dbReference type="ARBA" id="ARBA00011881"/>
    </source>
</evidence>
<comment type="subunit">
    <text evidence="4">Homotetramer.</text>
</comment>
<evidence type="ECO:0000256" key="8">
    <source>
        <dbReference type="SAM" id="MobiDB-lite"/>
    </source>
</evidence>
<evidence type="ECO:0000256" key="6">
    <source>
        <dbReference type="ARBA" id="ARBA00022490"/>
    </source>
</evidence>
<feature type="compositionally biased region" description="Low complexity" evidence="8">
    <location>
        <begin position="781"/>
        <end position="799"/>
    </location>
</feature>
<evidence type="ECO:0000256" key="7">
    <source>
        <dbReference type="ARBA" id="ARBA00022801"/>
    </source>
</evidence>
<sequence>MQTCKTRRDALCKVFEAVSKPLPAYGGAAISHLTDARESGKYVVKIVKEQFDLKRIQKLGFQSQYLVDKQRNEVSRLTSVPLDAAASSLLCLTQSPTNDSLQVRFRKGEKNDKDIFVEVWDDSVRGFISSRKITDKCTRIYNDAIFGGISWSRDNNRITFIGEKPEPAAYKNYWEDEQPIAAAKVEEEKKQEEQKEEKKKEDTFLDQKYLLQEDFGETLVGKKIPVIFIFNIKENTFEEVQGIESGLYPAYPMFDEQSKGIVFVGYRLPTKKIGMNFCLNKDTKLYYIKEIIADKAKLDSKPVGYVTCLNSTEFASFMPKFSRDYSRILYFGAKEKFLSHSGNYQLRFLNWPVAEGVESTLVLDKRGEYPSETDEYAGLFGYNQSYIHAGFLGDSQRYAIFQSTLCGQERIYLADLDEKKVRWLNFLGKDHENRMNGEYEFMRVLDDHLVVKHSQCDMPPHIYSVLFKNIHTESLDQLVDLNNLQINLLEKVTFEESRSELEGQIGKFIQNISRETIRLENGAEGYFIRNNQLPQDTKHPLVVMVHGGPFGCYPQDMFSRMRIQLILQGYQLLVINFRGSTGYGEDFLNSLLGHISEYDREDCGNLTKLALDKYKDQIDPERVGIFGGSHGGYLTGWLIGHPDTKDIFKAAVLWNPVINMSYMVAQTDIPDWIYNCSLNQEHRYELTSEENKEFFDKSPISVVNNVQAAALLLIGHQDFRVPPNQAYHYYHILKSQGKKVKLYKYPEDGHAILGTETGLDAELNIYFWFDEIFQDVVTKRQQQQQQQQDQEQQEQTQVESKQEEQQQ</sequence>
<dbReference type="PANTHER" id="PTHR42776:SF4">
    <property type="entry name" value="ACYLAMINO-ACID-RELEASING ENZYME"/>
    <property type="match status" value="1"/>
</dbReference>
<evidence type="ECO:0000259" key="10">
    <source>
        <dbReference type="Pfam" id="PF19283"/>
    </source>
</evidence>
<evidence type="ECO:0000256" key="2">
    <source>
        <dbReference type="ARBA" id="ARBA00004496"/>
    </source>
</evidence>
<reference evidence="11 12" key="1">
    <citation type="submission" date="2014-06" db="EMBL/GenBank/DDBJ databases">
        <authorList>
            <person name="Swart Estienne"/>
        </authorList>
    </citation>
    <scope>NUCLEOTIDE SEQUENCE [LARGE SCALE GENOMIC DNA]</scope>
    <source>
        <strain evidence="11 12">130c</strain>
    </source>
</reference>
<gene>
    <name evidence="11" type="primary">Contig17416.g18526</name>
    <name evidence="11" type="ORF">STYLEM_13771</name>
</gene>
<keyword evidence="6" id="KW-0963">Cytoplasm</keyword>
<evidence type="ECO:0000313" key="12">
    <source>
        <dbReference type="Proteomes" id="UP000039865"/>
    </source>
</evidence>
<feature type="region of interest" description="Disordered" evidence="8">
    <location>
        <begin position="780"/>
        <end position="807"/>
    </location>
</feature>
<evidence type="ECO:0000259" key="9">
    <source>
        <dbReference type="Pfam" id="PF00326"/>
    </source>
</evidence>
<dbReference type="GO" id="GO:0004252">
    <property type="term" value="F:serine-type endopeptidase activity"/>
    <property type="evidence" value="ECO:0007669"/>
    <property type="project" value="TreeGrafter"/>
</dbReference>
<name>A0A078AQJ4_STYLE</name>
<dbReference type="PANTHER" id="PTHR42776">
    <property type="entry name" value="SERINE PEPTIDASE S9 FAMILY MEMBER"/>
    <property type="match status" value="1"/>
</dbReference>
<dbReference type="GO" id="GO:0006508">
    <property type="term" value="P:proteolysis"/>
    <property type="evidence" value="ECO:0007669"/>
    <property type="project" value="InterPro"/>
</dbReference>
<dbReference type="OrthoDB" id="311144at2759"/>
<dbReference type="Proteomes" id="UP000039865">
    <property type="component" value="Unassembled WGS sequence"/>
</dbReference>
<dbReference type="AlphaFoldDB" id="A0A078AQJ4"/>
<dbReference type="OMA" id="WNKDSTH"/>